<dbReference type="InterPro" id="IPR051449">
    <property type="entry name" value="ABC-2_transporter_component"/>
</dbReference>
<reference evidence="10 11" key="1">
    <citation type="submission" date="2024-07" db="EMBL/GenBank/DDBJ databases">
        <title>Uliginosibacterium paludis KCTC:42655.</title>
        <authorList>
            <person name="Kim M.K."/>
        </authorList>
    </citation>
    <scope>NUCLEOTIDE SEQUENCE [LARGE SCALE GENOMIC DNA]</scope>
    <source>
        <strain evidence="10 11">KCTC 42655</strain>
    </source>
</reference>
<keyword evidence="11" id="KW-1185">Reference proteome</keyword>
<evidence type="ECO:0000256" key="2">
    <source>
        <dbReference type="ARBA" id="ARBA00007783"/>
    </source>
</evidence>
<dbReference type="Proteomes" id="UP001548590">
    <property type="component" value="Unassembled WGS sequence"/>
</dbReference>
<keyword evidence="3" id="KW-0813">Transport</keyword>
<dbReference type="PANTHER" id="PTHR30294:SF29">
    <property type="entry name" value="MULTIDRUG ABC TRANSPORTER PERMEASE YBHS-RELATED"/>
    <property type="match status" value="1"/>
</dbReference>
<keyword evidence="6 8" id="KW-1133">Transmembrane helix</keyword>
<dbReference type="PANTHER" id="PTHR30294">
    <property type="entry name" value="MEMBRANE COMPONENT OF ABC TRANSPORTER YHHJ-RELATED"/>
    <property type="match status" value="1"/>
</dbReference>
<comment type="subcellular location">
    <subcellularLocation>
        <location evidence="1">Cell membrane</location>
        <topology evidence="1">Multi-pass membrane protein</topology>
    </subcellularLocation>
</comment>
<feature type="transmembrane region" description="Helical" evidence="8">
    <location>
        <begin position="186"/>
        <end position="207"/>
    </location>
</feature>
<feature type="transmembrane region" description="Helical" evidence="8">
    <location>
        <begin position="356"/>
        <end position="374"/>
    </location>
</feature>
<evidence type="ECO:0000313" key="10">
    <source>
        <dbReference type="EMBL" id="MET1489979.1"/>
    </source>
</evidence>
<dbReference type="InterPro" id="IPR013525">
    <property type="entry name" value="ABC2_TM"/>
</dbReference>
<organism evidence="10 11">
    <name type="scientific">Uliginosibacterium paludis</name>
    <dbReference type="NCBI Taxonomy" id="1615952"/>
    <lineage>
        <taxon>Bacteria</taxon>
        <taxon>Pseudomonadati</taxon>
        <taxon>Pseudomonadota</taxon>
        <taxon>Betaproteobacteria</taxon>
        <taxon>Rhodocyclales</taxon>
        <taxon>Zoogloeaceae</taxon>
        <taxon>Uliginosibacterium</taxon>
    </lineage>
</organism>
<keyword evidence="7 8" id="KW-0472">Membrane</keyword>
<keyword evidence="4" id="KW-1003">Cell membrane</keyword>
<evidence type="ECO:0000256" key="3">
    <source>
        <dbReference type="ARBA" id="ARBA00022448"/>
    </source>
</evidence>
<feature type="transmembrane region" description="Helical" evidence="8">
    <location>
        <begin position="27"/>
        <end position="47"/>
    </location>
</feature>
<evidence type="ECO:0000313" key="11">
    <source>
        <dbReference type="Proteomes" id="UP001548590"/>
    </source>
</evidence>
<accession>A0ABV2CQ01</accession>
<evidence type="ECO:0000256" key="6">
    <source>
        <dbReference type="ARBA" id="ARBA00022989"/>
    </source>
</evidence>
<dbReference type="InterPro" id="IPR047817">
    <property type="entry name" value="ABC2_TM_bact-type"/>
</dbReference>
<evidence type="ECO:0000256" key="7">
    <source>
        <dbReference type="ARBA" id="ARBA00023136"/>
    </source>
</evidence>
<dbReference type="RefSeq" id="WP_345923359.1">
    <property type="nucleotide sequence ID" value="NZ_JBDIVF010000001.1"/>
</dbReference>
<sequence>MSARVFSLHRLFAVVGKELIQMRRDRLTFAMLVGIPLLQLLLFGYAINSDPKHLPTAVVVHEQNDFSRSIVAALQNSEYFAVVSTGSSAREAARWLARGDVQFVLTVPADFSRRLIRGERAQLLLEADATDPAATGNAIAAIQQMSGTLLRHDLRGPLAARIQGAAPYEIVIQRRYNPEAITSYNIVPGLIGVILTMTMIMSTALGLTREVERGTMENLLAMPVRPLEVMIGKIIPYIGVGLFSMVLILAAARWLFGVPFAGSVPLLIAIILLFIAANLVVGITVSSVARNQMQALQMTFFFFLPSMLLSGFMFPFRGMPQWAQWIGEVLPLTHFMRMARGIMLKGSGLAEIWPELWPLLVFLLLMMALGLARFRRTLD</sequence>
<feature type="transmembrane region" description="Helical" evidence="8">
    <location>
        <begin position="295"/>
        <end position="316"/>
    </location>
</feature>
<feature type="transmembrane region" description="Helical" evidence="8">
    <location>
        <begin position="234"/>
        <end position="256"/>
    </location>
</feature>
<comment type="caution">
    <text evidence="10">The sequence shown here is derived from an EMBL/GenBank/DDBJ whole genome shotgun (WGS) entry which is preliminary data.</text>
</comment>
<dbReference type="EMBL" id="JBEWLZ010000004">
    <property type="protein sequence ID" value="MET1489979.1"/>
    <property type="molecule type" value="Genomic_DNA"/>
</dbReference>
<protein>
    <submittedName>
        <fullName evidence="10">ABC transporter permease</fullName>
    </submittedName>
</protein>
<evidence type="ECO:0000256" key="5">
    <source>
        <dbReference type="ARBA" id="ARBA00022692"/>
    </source>
</evidence>
<gene>
    <name evidence="10" type="ORF">ABVT11_09085</name>
</gene>
<evidence type="ECO:0000259" key="9">
    <source>
        <dbReference type="PROSITE" id="PS51012"/>
    </source>
</evidence>
<feature type="transmembrane region" description="Helical" evidence="8">
    <location>
        <begin position="262"/>
        <end position="283"/>
    </location>
</feature>
<keyword evidence="5 8" id="KW-0812">Transmembrane</keyword>
<comment type="similarity">
    <text evidence="2">Belongs to the ABC-2 integral membrane protein family.</text>
</comment>
<dbReference type="Gene3D" id="3.40.1710.10">
    <property type="entry name" value="abc type-2 transporter like domain"/>
    <property type="match status" value="1"/>
</dbReference>
<evidence type="ECO:0000256" key="8">
    <source>
        <dbReference type="SAM" id="Phobius"/>
    </source>
</evidence>
<dbReference type="Pfam" id="PF12698">
    <property type="entry name" value="ABC2_membrane_3"/>
    <property type="match status" value="1"/>
</dbReference>
<dbReference type="PROSITE" id="PS51012">
    <property type="entry name" value="ABC_TM2"/>
    <property type="match status" value="1"/>
</dbReference>
<evidence type="ECO:0000256" key="1">
    <source>
        <dbReference type="ARBA" id="ARBA00004651"/>
    </source>
</evidence>
<name>A0ABV2CQ01_9RHOO</name>
<proteinExistence type="inferred from homology"/>
<feature type="domain" description="ABC transmembrane type-2" evidence="9">
    <location>
        <begin position="148"/>
        <end position="377"/>
    </location>
</feature>
<evidence type="ECO:0000256" key="4">
    <source>
        <dbReference type="ARBA" id="ARBA00022475"/>
    </source>
</evidence>